<dbReference type="GO" id="GO:0016491">
    <property type="term" value="F:oxidoreductase activity"/>
    <property type="evidence" value="ECO:0007669"/>
    <property type="project" value="UniProtKB-KW"/>
</dbReference>
<sequence length="278" mass="31467">MGTTNDNNNNNNNKKVVLITGGTSGLGRNAAKYILSEGHTVIITGRSKNRIEEVFEWIKPTPDEKARLHSIVLHLDNLESIRNAVESFKSLNLTLDTLINNAGAIYNNLQYSEETTVVEKTFFTNIIGPWYFTMLIKPYIIKGGRILFATSGLHDPEFKVPLSDYAIEYVKTPHFFKNLDGKQSYNALGFYKASKLAMMWIAYLLVKQMSDLEIITFEPGFIPTTELTGLQPWLARMFFRYIMIYFNPATTTEDTCANWYRSYATSPTFNGTSASSAN</sequence>
<evidence type="ECO:0000256" key="2">
    <source>
        <dbReference type="ARBA" id="ARBA00023002"/>
    </source>
</evidence>
<dbReference type="PRINTS" id="PR00081">
    <property type="entry name" value="GDHRDH"/>
</dbReference>
<evidence type="ECO:0000313" key="4">
    <source>
        <dbReference type="Proteomes" id="UP000646827"/>
    </source>
</evidence>
<dbReference type="AlphaFoldDB" id="A0A8H7RU42"/>
<dbReference type="SUPFAM" id="SSF51735">
    <property type="entry name" value="NAD(P)-binding Rossmann-fold domains"/>
    <property type="match status" value="1"/>
</dbReference>
<dbReference type="EMBL" id="JAEPRB010000430">
    <property type="protein sequence ID" value="KAG2216267.1"/>
    <property type="molecule type" value="Genomic_DNA"/>
</dbReference>
<dbReference type="Gene3D" id="3.40.50.720">
    <property type="entry name" value="NAD(P)-binding Rossmann-like Domain"/>
    <property type="match status" value="1"/>
</dbReference>
<evidence type="ECO:0000313" key="3">
    <source>
        <dbReference type="EMBL" id="KAG2216267.1"/>
    </source>
</evidence>
<protein>
    <submittedName>
        <fullName evidence="3">Uncharacterized protein</fullName>
    </submittedName>
</protein>
<comment type="similarity">
    <text evidence="1">Belongs to the short-chain dehydrogenases/reductases (SDR) family.</text>
</comment>
<evidence type="ECO:0000256" key="1">
    <source>
        <dbReference type="ARBA" id="ARBA00006484"/>
    </source>
</evidence>
<dbReference type="PANTHER" id="PTHR24320:SF152">
    <property type="entry name" value="SHORT-CHAIN DEHYDROGENASE_REDUCTASE FAMILY PROTEIN"/>
    <property type="match status" value="1"/>
</dbReference>
<dbReference type="Proteomes" id="UP000646827">
    <property type="component" value="Unassembled WGS sequence"/>
</dbReference>
<dbReference type="Pfam" id="PF00106">
    <property type="entry name" value="adh_short"/>
    <property type="match status" value="1"/>
</dbReference>
<proteinExistence type="inferred from homology"/>
<name>A0A8H7RU42_9FUNG</name>
<keyword evidence="4" id="KW-1185">Reference proteome</keyword>
<gene>
    <name evidence="3" type="ORF">INT45_002912</name>
</gene>
<comment type="caution">
    <text evidence="3">The sequence shown here is derived from an EMBL/GenBank/DDBJ whole genome shotgun (WGS) entry which is preliminary data.</text>
</comment>
<dbReference type="PANTHER" id="PTHR24320">
    <property type="entry name" value="RETINOL DEHYDROGENASE"/>
    <property type="match status" value="1"/>
</dbReference>
<dbReference type="InterPro" id="IPR002347">
    <property type="entry name" value="SDR_fam"/>
</dbReference>
<reference evidence="3 4" key="1">
    <citation type="submission" date="2020-12" db="EMBL/GenBank/DDBJ databases">
        <title>Metabolic potential, ecology and presence of endohyphal bacteria is reflected in genomic diversity of Mucoromycotina.</title>
        <authorList>
            <person name="Muszewska A."/>
            <person name="Okrasinska A."/>
            <person name="Steczkiewicz K."/>
            <person name="Drgas O."/>
            <person name="Orlowska M."/>
            <person name="Perlinska-Lenart U."/>
            <person name="Aleksandrzak-Piekarczyk T."/>
            <person name="Szatraj K."/>
            <person name="Zielenkiewicz U."/>
            <person name="Pilsyk S."/>
            <person name="Malc E."/>
            <person name="Mieczkowski P."/>
            <person name="Kruszewska J.S."/>
            <person name="Biernat P."/>
            <person name="Pawlowska J."/>
        </authorList>
    </citation>
    <scope>NUCLEOTIDE SEQUENCE [LARGE SCALE GENOMIC DNA]</scope>
    <source>
        <strain evidence="3 4">CBS 142.35</strain>
    </source>
</reference>
<dbReference type="OrthoDB" id="542013at2759"/>
<organism evidence="3 4">
    <name type="scientific">Circinella minor</name>
    <dbReference type="NCBI Taxonomy" id="1195481"/>
    <lineage>
        <taxon>Eukaryota</taxon>
        <taxon>Fungi</taxon>
        <taxon>Fungi incertae sedis</taxon>
        <taxon>Mucoromycota</taxon>
        <taxon>Mucoromycotina</taxon>
        <taxon>Mucoromycetes</taxon>
        <taxon>Mucorales</taxon>
        <taxon>Lichtheimiaceae</taxon>
        <taxon>Circinella</taxon>
    </lineage>
</organism>
<dbReference type="InterPro" id="IPR036291">
    <property type="entry name" value="NAD(P)-bd_dom_sf"/>
</dbReference>
<accession>A0A8H7RU42</accession>
<keyword evidence="2" id="KW-0560">Oxidoreductase</keyword>